<gene>
    <name evidence="1" type="ORF">GCM10022255_000900</name>
</gene>
<evidence type="ECO:0000313" key="2">
    <source>
        <dbReference type="Proteomes" id="UP001500620"/>
    </source>
</evidence>
<sequence>MSKIVGESLVGLSGSAAGAAKTDDDSLFETFVAAPTTGRLAGKSRLPAVQPEHARAAAPATGMWPLRKRLDVAGLLGVGNEVQHRAGSTYVVRLAISAPAMRNAPTP</sequence>
<reference evidence="2" key="1">
    <citation type="journal article" date="2019" name="Int. J. Syst. Evol. Microbiol.">
        <title>The Global Catalogue of Microorganisms (GCM) 10K type strain sequencing project: providing services to taxonomists for standard genome sequencing and annotation.</title>
        <authorList>
            <consortium name="The Broad Institute Genomics Platform"/>
            <consortium name="The Broad Institute Genome Sequencing Center for Infectious Disease"/>
            <person name="Wu L."/>
            <person name="Ma J."/>
        </authorList>
    </citation>
    <scope>NUCLEOTIDE SEQUENCE [LARGE SCALE GENOMIC DNA]</scope>
    <source>
        <strain evidence="2">JCM 17441</strain>
    </source>
</reference>
<protein>
    <submittedName>
        <fullName evidence="1">Uncharacterized protein</fullName>
    </submittedName>
</protein>
<dbReference type="Proteomes" id="UP001500620">
    <property type="component" value="Unassembled WGS sequence"/>
</dbReference>
<evidence type="ECO:0000313" key="1">
    <source>
        <dbReference type="EMBL" id="GAA4243131.1"/>
    </source>
</evidence>
<keyword evidence="2" id="KW-1185">Reference proteome</keyword>
<name>A0ABP8CTA1_9ACTN</name>
<comment type="caution">
    <text evidence="1">The sequence shown here is derived from an EMBL/GenBank/DDBJ whole genome shotgun (WGS) entry which is preliminary data.</text>
</comment>
<accession>A0ABP8CTA1</accession>
<organism evidence="1 2">
    <name type="scientific">Dactylosporangium darangshiense</name>
    <dbReference type="NCBI Taxonomy" id="579108"/>
    <lineage>
        <taxon>Bacteria</taxon>
        <taxon>Bacillati</taxon>
        <taxon>Actinomycetota</taxon>
        <taxon>Actinomycetes</taxon>
        <taxon>Micromonosporales</taxon>
        <taxon>Micromonosporaceae</taxon>
        <taxon>Dactylosporangium</taxon>
    </lineage>
</organism>
<proteinExistence type="predicted"/>
<dbReference type="EMBL" id="BAABAT010000001">
    <property type="protein sequence ID" value="GAA4243131.1"/>
    <property type="molecule type" value="Genomic_DNA"/>
</dbReference>